<reference evidence="6" key="1">
    <citation type="journal article" date="2021" name="Nat. Microbiol.">
        <title>Cocultivation of an ultrasmall environmental parasitic bacterium with lytic ability against bacteria associated with wastewater foams.</title>
        <authorList>
            <person name="Batinovic S."/>
            <person name="Rose J.J.A."/>
            <person name="Ratcliffe J."/>
            <person name="Seviour R.J."/>
            <person name="Petrovski S."/>
        </authorList>
    </citation>
    <scope>NUCLEOTIDE SEQUENCE</scope>
    <source>
        <strain evidence="6">CON9</strain>
    </source>
</reference>
<accession>A0ABX6IN76</accession>
<dbReference type="InterPro" id="IPR039420">
    <property type="entry name" value="WalR-like"/>
</dbReference>
<dbReference type="CDD" id="cd17535">
    <property type="entry name" value="REC_NarL-like"/>
    <property type="match status" value="1"/>
</dbReference>
<dbReference type="PROSITE" id="PS50110">
    <property type="entry name" value="RESPONSE_REGULATORY"/>
    <property type="match status" value="1"/>
</dbReference>
<dbReference type="PRINTS" id="PR00038">
    <property type="entry name" value="HTHLUXR"/>
</dbReference>
<dbReference type="PANTHER" id="PTHR43214:SF44">
    <property type="entry name" value="TWO-COMPONENT RESPONSE REGULATOR"/>
    <property type="match status" value="1"/>
</dbReference>
<proteinExistence type="predicted"/>
<sequence>MSACRIGIVEDHTVVITGLRQLLADEPDLEVVAAAPTVGELLDSATGIDMAILDLRLPDGSSPAANVADLGAAGIAKVLVFTSGEEPYLVRTAARAGVLGVINKAERDAVIIDAIRTTCRGEMVRSLDWAMAVDGDTEFAAAQLSPRQREVLSLYASGESAARVAALTELSVDTVNDYLGRIRQKYAEVGRPASTKTDLYRRALEDGWLPFPRRRRR</sequence>
<dbReference type="Pfam" id="PF00072">
    <property type="entry name" value="Response_reg"/>
    <property type="match status" value="1"/>
</dbReference>
<keyword evidence="2" id="KW-0238">DNA-binding</keyword>
<feature type="domain" description="HTH luxR-type" evidence="4">
    <location>
        <begin position="137"/>
        <end position="207"/>
    </location>
</feature>
<dbReference type="Gene3D" id="3.40.50.2300">
    <property type="match status" value="1"/>
</dbReference>
<feature type="domain" description="Response regulatory" evidence="5">
    <location>
        <begin position="5"/>
        <end position="119"/>
    </location>
</feature>
<dbReference type="Gene3D" id="1.10.10.10">
    <property type="entry name" value="Winged helix-like DNA-binding domain superfamily/Winged helix DNA-binding domain"/>
    <property type="match status" value="1"/>
</dbReference>
<dbReference type="InterPro" id="IPR016032">
    <property type="entry name" value="Sig_transdc_resp-reg_C-effctor"/>
</dbReference>
<feature type="modified residue" description="4-aspartylphosphate" evidence="3">
    <location>
        <position position="54"/>
    </location>
</feature>
<name>A0ABX6IN76_9ACTN</name>
<dbReference type="SMART" id="SM00421">
    <property type="entry name" value="HTH_LUXR"/>
    <property type="match status" value="1"/>
</dbReference>
<evidence type="ECO:0000256" key="1">
    <source>
        <dbReference type="ARBA" id="ARBA00022553"/>
    </source>
</evidence>
<dbReference type="SUPFAM" id="SSF46894">
    <property type="entry name" value="C-terminal effector domain of the bipartite response regulators"/>
    <property type="match status" value="1"/>
</dbReference>
<dbReference type="Pfam" id="PF00196">
    <property type="entry name" value="GerE"/>
    <property type="match status" value="1"/>
</dbReference>
<dbReference type="InterPro" id="IPR011006">
    <property type="entry name" value="CheY-like_superfamily"/>
</dbReference>
<keyword evidence="1 3" id="KW-0597">Phosphoprotein</keyword>
<dbReference type="CDD" id="cd06170">
    <property type="entry name" value="LuxR_C_like"/>
    <property type="match status" value="1"/>
</dbReference>
<evidence type="ECO:0000256" key="2">
    <source>
        <dbReference type="ARBA" id="ARBA00023125"/>
    </source>
</evidence>
<protein>
    <submittedName>
        <fullName evidence="6">Response regulator</fullName>
    </submittedName>
</protein>
<dbReference type="SMART" id="SM00448">
    <property type="entry name" value="REC"/>
    <property type="match status" value="1"/>
</dbReference>
<dbReference type="InterPro" id="IPR001789">
    <property type="entry name" value="Sig_transdc_resp-reg_receiver"/>
</dbReference>
<dbReference type="PROSITE" id="PS00622">
    <property type="entry name" value="HTH_LUXR_1"/>
    <property type="match status" value="1"/>
</dbReference>
<dbReference type="PANTHER" id="PTHR43214">
    <property type="entry name" value="TWO-COMPONENT RESPONSE REGULATOR"/>
    <property type="match status" value="1"/>
</dbReference>
<dbReference type="InterPro" id="IPR000792">
    <property type="entry name" value="Tscrpt_reg_LuxR_C"/>
</dbReference>
<evidence type="ECO:0000259" key="4">
    <source>
        <dbReference type="PROSITE" id="PS50043"/>
    </source>
</evidence>
<dbReference type="RefSeq" id="WP_213244833.1">
    <property type="nucleotide sequence ID" value="NZ_CP045806.1"/>
</dbReference>
<dbReference type="InterPro" id="IPR058245">
    <property type="entry name" value="NreC/VraR/RcsB-like_REC"/>
</dbReference>
<dbReference type="EMBL" id="CP045809">
    <property type="protein sequence ID" value="QHN36566.1"/>
    <property type="molecule type" value="Genomic_DNA"/>
</dbReference>
<dbReference type="Proteomes" id="UP001059836">
    <property type="component" value="Chromosome"/>
</dbReference>
<evidence type="ECO:0000259" key="5">
    <source>
        <dbReference type="PROSITE" id="PS50110"/>
    </source>
</evidence>
<dbReference type="InterPro" id="IPR036388">
    <property type="entry name" value="WH-like_DNA-bd_sf"/>
</dbReference>
<dbReference type="PROSITE" id="PS50043">
    <property type="entry name" value="HTH_LUXR_2"/>
    <property type="match status" value="1"/>
</dbReference>
<organism evidence="6 7">
    <name type="scientific">Gordonia pseudamarae</name>
    <dbReference type="NCBI Taxonomy" id="2831662"/>
    <lineage>
        <taxon>Bacteria</taxon>
        <taxon>Bacillati</taxon>
        <taxon>Actinomycetota</taxon>
        <taxon>Actinomycetes</taxon>
        <taxon>Mycobacteriales</taxon>
        <taxon>Gordoniaceae</taxon>
        <taxon>Gordonia</taxon>
    </lineage>
</organism>
<dbReference type="SUPFAM" id="SSF52172">
    <property type="entry name" value="CheY-like"/>
    <property type="match status" value="1"/>
</dbReference>
<evidence type="ECO:0000256" key="3">
    <source>
        <dbReference type="PROSITE-ProRule" id="PRU00169"/>
    </source>
</evidence>
<evidence type="ECO:0000313" key="7">
    <source>
        <dbReference type="Proteomes" id="UP001059836"/>
    </source>
</evidence>
<gene>
    <name evidence="6" type="ORF">GII31_18385</name>
</gene>
<evidence type="ECO:0000313" key="6">
    <source>
        <dbReference type="EMBL" id="QHN36566.1"/>
    </source>
</evidence>
<keyword evidence="7" id="KW-1185">Reference proteome</keyword>